<keyword evidence="4" id="KW-1185">Reference proteome</keyword>
<feature type="transmembrane region" description="Helical" evidence="2">
    <location>
        <begin position="16"/>
        <end position="39"/>
    </location>
</feature>
<name>A0ABV5QYN5_9ACTN</name>
<evidence type="ECO:0000313" key="4">
    <source>
        <dbReference type="Proteomes" id="UP001589716"/>
    </source>
</evidence>
<accession>A0ABV5QYN5</accession>
<evidence type="ECO:0008006" key="5">
    <source>
        <dbReference type="Google" id="ProtNLM"/>
    </source>
</evidence>
<comment type="caution">
    <text evidence="3">The sequence shown here is derived from an EMBL/GenBank/DDBJ whole genome shotgun (WGS) entry which is preliminary data.</text>
</comment>
<dbReference type="EMBL" id="JBHMCT010000051">
    <property type="protein sequence ID" value="MFB9558627.1"/>
    <property type="molecule type" value="Genomic_DNA"/>
</dbReference>
<feature type="transmembrane region" description="Helical" evidence="2">
    <location>
        <begin position="51"/>
        <end position="74"/>
    </location>
</feature>
<dbReference type="Proteomes" id="UP001589716">
    <property type="component" value="Unassembled WGS sequence"/>
</dbReference>
<dbReference type="RefSeq" id="WP_382746232.1">
    <property type="nucleotide sequence ID" value="NZ_JBHMCT010000051.1"/>
</dbReference>
<protein>
    <recommendedName>
        <fullName evidence="5">Conjugal transfer protein</fullName>
    </recommendedName>
</protein>
<evidence type="ECO:0000256" key="1">
    <source>
        <dbReference type="SAM" id="MobiDB-lite"/>
    </source>
</evidence>
<keyword evidence="2" id="KW-0812">Transmembrane</keyword>
<sequence>MSTDHATQRKLTRGQIAVLVLALIPMIAVGVGGAIGTYANAQSQLENGKTALGVVAAGEGATLVAAIVMIGVTLLGQSAPFVVRAALWVLPAAASVMGLAIAPALREAVVYALTPLAMTASAEGISYIARRIVAYTTGVDVEAQRRNADLMRRIAFHAAQAERHPNEKVRQKSALEAWKLMRQVGGGDDQLGSGLIDVQRTRLTMGADSALGAMLAAPGSPVPTGSEPMALEPGGSAHSEGELSPAHAIQAPRPAASGEPTPTALTDLRPPLQPADQQVSREPVLIPAEPTLAKAPRLSAETDPGADGEPIDEREQQIAVLAQRIRAGEPL</sequence>
<organism evidence="3 4">
    <name type="scientific">Streptomyces roseoviridis</name>
    <dbReference type="NCBI Taxonomy" id="67361"/>
    <lineage>
        <taxon>Bacteria</taxon>
        <taxon>Bacillati</taxon>
        <taxon>Actinomycetota</taxon>
        <taxon>Actinomycetes</taxon>
        <taxon>Kitasatosporales</taxon>
        <taxon>Streptomycetaceae</taxon>
        <taxon>Streptomyces</taxon>
    </lineage>
</organism>
<gene>
    <name evidence="3" type="ORF">ACFFTP_31160</name>
</gene>
<reference evidence="3 4" key="1">
    <citation type="submission" date="2024-09" db="EMBL/GenBank/DDBJ databases">
        <authorList>
            <person name="Sun Q."/>
            <person name="Mori K."/>
        </authorList>
    </citation>
    <scope>NUCLEOTIDE SEQUENCE [LARGE SCALE GENOMIC DNA]</scope>
    <source>
        <strain evidence="3 4">JCM 4414</strain>
    </source>
</reference>
<keyword evidence="2" id="KW-0472">Membrane</keyword>
<evidence type="ECO:0000313" key="3">
    <source>
        <dbReference type="EMBL" id="MFB9558627.1"/>
    </source>
</evidence>
<feature type="non-terminal residue" evidence="3">
    <location>
        <position position="331"/>
    </location>
</feature>
<keyword evidence="2" id="KW-1133">Transmembrane helix</keyword>
<feature type="region of interest" description="Disordered" evidence="1">
    <location>
        <begin position="216"/>
        <end position="314"/>
    </location>
</feature>
<proteinExistence type="predicted"/>
<feature type="transmembrane region" description="Helical" evidence="2">
    <location>
        <begin position="81"/>
        <end position="102"/>
    </location>
</feature>
<evidence type="ECO:0000256" key="2">
    <source>
        <dbReference type="SAM" id="Phobius"/>
    </source>
</evidence>